<dbReference type="Gene3D" id="3.40.960.10">
    <property type="entry name" value="VSR Endonuclease"/>
    <property type="match status" value="1"/>
</dbReference>
<gene>
    <name evidence="1" type="ORF">ACFS5M_12735</name>
</gene>
<dbReference type="RefSeq" id="WP_183490528.1">
    <property type="nucleotide sequence ID" value="NZ_JBHUOV010000014.1"/>
</dbReference>
<evidence type="ECO:0000313" key="2">
    <source>
        <dbReference type="Proteomes" id="UP001597533"/>
    </source>
</evidence>
<dbReference type="EMBL" id="JBHUOV010000014">
    <property type="protein sequence ID" value="MFD2824541.1"/>
    <property type="molecule type" value="Genomic_DNA"/>
</dbReference>
<organism evidence="1 2">
    <name type="scientific">Lacinutrix iliipiscaria</name>
    <dbReference type="NCBI Taxonomy" id="1230532"/>
    <lineage>
        <taxon>Bacteria</taxon>
        <taxon>Pseudomonadati</taxon>
        <taxon>Bacteroidota</taxon>
        <taxon>Flavobacteriia</taxon>
        <taxon>Flavobacteriales</taxon>
        <taxon>Flavobacteriaceae</taxon>
        <taxon>Lacinutrix</taxon>
    </lineage>
</organism>
<name>A0ABW5WSY0_9FLAO</name>
<dbReference type="Gene3D" id="1.10.10.10">
    <property type="entry name" value="Winged helix-like DNA-binding domain superfamily/Winged helix DNA-binding domain"/>
    <property type="match status" value="1"/>
</dbReference>
<dbReference type="Proteomes" id="UP001597533">
    <property type="component" value="Unassembled WGS sequence"/>
</dbReference>
<keyword evidence="2" id="KW-1185">Reference proteome</keyword>
<proteinExistence type="predicted"/>
<comment type="caution">
    <text evidence="1">The sequence shown here is derived from an EMBL/GenBank/DDBJ whole genome shotgun (WGS) entry which is preliminary data.</text>
</comment>
<evidence type="ECO:0000313" key="1">
    <source>
        <dbReference type="EMBL" id="MFD2824541.1"/>
    </source>
</evidence>
<sequence>MKFKATNKQILRDEITFQHIKEVLDNLNINTLHKFKNAKNQKIIRIPGNIDLNKLCIEKTGKSFKDFFEFKRSKTKPRIEDKLLEPKFIADLKKWCTENSIESINQYVNANVPSRFPSAERIRQVYGYEYFADVIGIHARNYEFMTLVEARKKCLENGVIASQHYSKFYQEYNKTSELKLPSDPFRYYKTNWSDFIQLSDTQLFIGNGMSSLELFTYKLLYDRNIKFEMQKTFDDCRSKNPLPFDFYLPQINTIIELDGKQHDSQDKNNLYYSEHTQKHDRIKNKYCKDKKIRLIRIKGLLKIKQTLEKEINLNNYKKTKDLDWTSDFNNPTQVLESELSKSIKIKLLLLMCEKGRCNFTNQKIIKEVGCFKSLFYAIKNELINLSLINRETDYYIDEKQENKVLELFRKGIGIEKIKELSKVSRSDKIIEIIEKNGLKYTSKRKTKENSNQIKKQIIELYLKERSNGEISNTLKIRPSYCSQIITDYKIKNGIIKPSKEINKIIENIIELELKGFNKSQICDELKINRPFLYKCLKFKKASVQQRV</sequence>
<reference evidence="2" key="1">
    <citation type="journal article" date="2019" name="Int. J. Syst. Evol. Microbiol.">
        <title>The Global Catalogue of Microorganisms (GCM) 10K type strain sequencing project: providing services to taxonomists for standard genome sequencing and annotation.</title>
        <authorList>
            <consortium name="The Broad Institute Genomics Platform"/>
            <consortium name="The Broad Institute Genome Sequencing Center for Infectious Disease"/>
            <person name="Wu L."/>
            <person name="Ma J."/>
        </authorList>
    </citation>
    <scope>NUCLEOTIDE SEQUENCE [LARGE SCALE GENOMIC DNA]</scope>
    <source>
        <strain evidence="2">KCTC 32141</strain>
    </source>
</reference>
<dbReference type="InterPro" id="IPR036388">
    <property type="entry name" value="WH-like_DNA-bd_sf"/>
</dbReference>
<protein>
    <submittedName>
        <fullName evidence="1">Uncharacterized protein</fullName>
    </submittedName>
</protein>
<accession>A0ABW5WSY0</accession>